<feature type="region of interest" description="Disordered" evidence="1">
    <location>
        <begin position="1"/>
        <end position="23"/>
    </location>
</feature>
<dbReference type="Proteomes" id="UP001153269">
    <property type="component" value="Unassembled WGS sequence"/>
</dbReference>
<organism evidence="2 3">
    <name type="scientific">Pleuronectes platessa</name>
    <name type="common">European plaice</name>
    <dbReference type="NCBI Taxonomy" id="8262"/>
    <lineage>
        <taxon>Eukaryota</taxon>
        <taxon>Metazoa</taxon>
        <taxon>Chordata</taxon>
        <taxon>Craniata</taxon>
        <taxon>Vertebrata</taxon>
        <taxon>Euteleostomi</taxon>
        <taxon>Actinopterygii</taxon>
        <taxon>Neopterygii</taxon>
        <taxon>Teleostei</taxon>
        <taxon>Neoteleostei</taxon>
        <taxon>Acanthomorphata</taxon>
        <taxon>Carangaria</taxon>
        <taxon>Pleuronectiformes</taxon>
        <taxon>Pleuronectoidei</taxon>
        <taxon>Pleuronectidae</taxon>
        <taxon>Pleuronectes</taxon>
    </lineage>
</organism>
<sequence length="193" mass="20767">MFVLNLDGKEEEKEKDEEQGEDCGSEVGLWRSRGKWRCGGQAGREDGVYGDALFVTAILKPPLVHTAVRLLAEINVALWELRPLEYLEPTLVGPVGTAGPEPGYRYQLAWHPGVDNIGCGASGVPPLAAWLRWVRPSGSDRLAWDSVASSVARVPSQTSAQAGLTAAPLQPAFMCPFNEQTAGSAACYKTQSN</sequence>
<evidence type="ECO:0000313" key="2">
    <source>
        <dbReference type="EMBL" id="CAB1417264.1"/>
    </source>
</evidence>
<dbReference type="AlphaFoldDB" id="A0A9N7TRI8"/>
<keyword evidence="3" id="KW-1185">Reference proteome</keyword>
<reference evidence="2" key="1">
    <citation type="submission" date="2020-03" db="EMBL/GenBank/DDBJ databases">
        <authorList>
            <person name="Weist P."/>
        </authorList>
    </citation>
    <scope>NUCLEOTIDE SEQUENCE</scope>
</reference>
<protein>
    <submittedName>
        <fullName evidence="2">Uncharacterized protein</fullName>
    </submittedName>
</protein>
<feature type="compositionally biased region" description="Acidic residues" evidence="1">
    <location>
        <begin position="13"/>
        <end position="23"/>
    </location>
</feature>
<comment type="caution">
    <text evidence="2">The sequence shown here is derived from an EMBL/GenBank/DDBJ whole genome shotgun (WGS) entry which is preliminary data.</text>
</comment>
<accession>A0A9N7TRI8</accession>
<name>A0A9N7TRI8_PLEPL</name>
<gene>
    <name evidence="2" type="ORF">PLEPLA_LOCUS5066</name>
</gene>
<evidence type="ECO:0000256" key="1">
    <source>
        <dbReference type="SAM" id="MobiDB-lite"/>
    </source>
</evidence>
<proteinExistence type="predicted"/>
<evidence type="ECO:0000313" key="3">
    <source>
        <dbReference type="Proteomes" id="UP001153269"/>
    </source>
</evidence>
<dbReference type="EMBL" id="CADEAL010000257">
    <property type="protein sequence ID" value="CAB1417264.1"/>
    <property type="molecule type" value="Genomic_DNA"/>
</dbReference>